<name>A0A5N6WDR1_9EURO</name>
<evidence type="ECO:0000313" key="1">
    <source>
        <dbReference type="EMBL" id="KAE8318802.1"/>
    </source>
</evidence>
<protein>
    <submittedName>
        <fullName evidence="1">Uncharacterized protein</fullName>
    </submittedName>
</protein>
<proteinExistence type="predicted"/>
<gene>
    <name evidence="1" type="ORF">BDV41DRAFT_522106</name>
</gene>
<dbReference type="Proteomes" id="UP000325433">
    <property type="component" value="Unassembled WGS sequence"/>
</dbReference>
<sequence length="82" mass="9252">MHTRSMRLVPSLPATSYEVSLLLSCHLLGYRYMTDWGTDGETLFWHLSPWDWERCLCFSAGTVKSGGGSSRFSSIECSQAAW</sequence>
<evidence type="ECO:0000313" key="2">
    <source>
        <dbReference type="Proteomes" id="UP000325433"/>
    </source>
</evidence>
<dbReference type="AlphaFoldDB" id="A0A5N6WDR1"/>
<accession>A0A5N6WDR1</accession>
<reference evidence="2" key="1">
    <citation type="submission" date="2019-04" db="EMBL/GenBank/DDBJ databases">
        <title>Friends and foes A comparative genomics studyof 23 Aspergillus species from section Flavi.</title>
        <authorList>
            <consortium name="DOE Joint Genome Institute"/>
            <person name="Kjaerbolling I."/>
            <person name="Vesth T."/>
            <person name="Frisvad J.C."/>
            <person name="Nybo J.L."/>
            <person name="Theobald S."/>
            <person name="Kildgaard S."/>
            <person name="Isbrandt T."/>
            <person name="Kuo A."/>
            <person name="Sato A."/>
            <person name="Lyhne E.K."/>
            <person name="Kogle M.E."/>
            <person name="Wiebenga A."/>
            <person name="Kun R.S."/>
            <person name="Lubbers R.J."/>
            <person name="Makela M.R."/>
            <person name="Barry K."/>
            <person name="Chovatia M."/>
            <person name="Clum A."/>
            <person name="Daum C."/>
            <person name="Haridas S."/>
            <person name="He G."/>
            <person name="LaButti K."/>
            <person name="Lipzen A."/>
            <person name="Mondo S."/>
            <person name="Riley R."/>
            <person name="Salamov A."/>
            <person name="Simmons B.A."/>
            <person name="Magnuson J.K."/>
            <person name="Henrissat B."/>
            <person name="Mortensen U.H."/>
            <person name="Larsen T.O."/>
            <person name="Devries R.P."/>
            <person name="Grigoriev I.V."/>
            <person name="Machida M."/>
            <person name="Baker S.E."/>
            <person name="Andersen M.R."/>
        </authorList>
    </citation>
    <scope>NUCLEOTIDE SEQUENCE [LARGE SCALE GENOMIC DNA]</scope>
    <source>
        <strain evidence="2">CBS 130015</strain>
    </source>
</reference>
<keyword evidence="2" id="KW-1185">Reference proteome</keyword>
<organism evidence="1 2">
    <name type="scientific">Aspergillus transmontanensis</name>
    <dbReference type="NCBI Taxonomy" id="1034304"/>
    <lineage>
        <taxon>Eukaryota</taxon>
        <taxon>Fungi</taxon>
        <taxon>Dikarya</taxon>
        <taxon>Ascomycota</taxon>
        <taxon>Pezizomycotina</taxon>
        <taxon>Eurotiomycetes</taxon>
        <taxon>Eurotiomycetidae</taxon>
        <taxon>Eurotiales</taxon>
        <taxon>Aspergillaceae</taxon>
        <taxon>Aspergillus</taxon>
        <taxon>Aspergillus subgen. Circumdati</taxon>
    </lineage>
</organism>
<dbReference type="EMBL" id="ML738296">
    <property type="protein sequence ID" value="KAE8318802.1"/>
    <property type="molecule type" value="Genomic_DNA"/>
</dbReference>